<evidence type="ECO:0000256" key="4">
    <source>
        <dbReference type="ARBA" id="ARBA00022692"/>
    </source>
</evidence>
<dbReference type="PANTHER" id="PTHR33508">
    <property type="entry name" value="UPF0056 MEMBRANE PROTEIN YHCE"/>
    <property type="match status" value="1"/>
</dbReference>
<feature type="transmembrane region" description="Helical" evidence="8">
    <location>
        <begin position="265"/>
        <end position="283"/>
    </location>
</feature>
<feature type="transmembrane region" description="Helical" evidence="8">
    <location>
        <begin position="194"/>
        <end position="218"/>
    </location>
</feature>
<comment type="caution">
    <text evidence="9">The sequence shown here is derived from an EMBL/GenBank/DDBJ whole genome shotgun (WGS) entry which is preliminary data.</text>
</comment>
<dbReference type="GO" id="GO:0005886">
    <property type="term" value="C:plasma membrane"/>
    <property type="evidence" value="ECO:0007669"/>
    <property type="project" value="UniProtKB-SubCell"/>
</dbReference>
<protein>
    <submittedName>
        <fullName evidence="9">Uncharacterized protein</fullName>
    </submittedName>
</protein>
<keyword evidence="4 8" id="KW-0812">Transmembrane</keyword>
<evidence type="ECO:0000256" key="2">
    <source>
        <dbReference type="ARBA" id="ARBA00009784"/>
    </source>
</evidence>
<sequence length="399" mass="41969">MLPGIGPAIGIDRHHAVDAGVDVVFGQEGHRPAGLEIGPDPGRIETGEPARRIERRGLVIDGEGFGQKRQAHRRAEAAAIAQRRAVGVDALEILGEDRFGCAGLDRGETDLGRRRRRLDGVIIAVDLQVIDCSPGDQRAEHEKASDISSPDRHSPAHTGPPAAAQAQAGGFCTIGLMPLDRHDSRKEDALDPLFFVKSLAAFFAIMNPFIALPMFLSLTSDLDAPSRHRAALATIAFSAGMCLVIAVAGLRVLSVFGISIDDFRVAGGIVLATIGLGMLNGNGHSAHSGTPDEQAQQQELDSIAFYPMTFPMIVGPGTIATLVIFTGQAEGLAGSVALALAIGCVLLAMLCVLWFSGTITRVTTQTLRVIMTRLMGMILIAIAVDMATTGLKALLPGLG</sequence>
<dbReference type="EMBL" id="VSSQ01000057">
    <property type="protein sequence ID" value="MPL71087.1"/>
    <property type="molecule type" value="Genomic_DNA"/>
</dbReference>
<comment type="subcellular location">
    <subcellularLocation>
        <location evidence="1">Cell membrane</location>
        <topology evidence="1">Multi-pass membrane protein</topology>
    </subcellularLocation>
</comment>
<feature type="transmembrane region" description="Helical" evidence="8">
    <location>
        <begin position="375"/>
        <end position="395"/>
    </location>
</feature>
<dbReference type="Pfam" id="PF01914">
    <property type="entry name" value="MarC"/>
    <property type="match status" value="1"/>
</dbReference>
<evidence type="ECO:0000256" key="7">
    <source>
        <dbReference type="SAM" id="MobiDB-lite"/>
    </source>
</evidence>
<feature type="transmembrane region" description="Helical" evidence="8">
    <location>
        <begin position="230"/>
        <end position="253"/>
    </location>
</feature>
<feature type="compositionally biased region" description="Basic and acidic residues" evidence="7">
    <location>
        <begin position="137"/>
        <end position="154"/>
    </location>
</feature>
<dbReference type="AlphaFoldDB" id="A0A644TXB2"/>
<dbReference type="InterPro" id="IPR002771">
    <property type="entry name" value="Multi_antbiot-R_MarC"/>
</dbReference>
<feature type="transmembrane region" description="Helical" evidence="8">
    <location>
        <begin position="332"/>
        <end position="355"/>
    </location>
</feature>
<evidence type="ECO:0000256" key="8">
    <source>
        <dbReference type="SAM" id="Phobius"/>
    </source>
</evidence>
<evidence type="ECO:0000256" key="6">
    <source>
        <dbReference type="ARBA" id="ARBA00023136"/>
    </source>
</evidence>
<organism evidence="9">
    <name type="scientific">bioreactor metagenome</name>
    <dbReference type="NCBI Taxonomy" id="1076179"/>
    <lineage>
        <taxon>unclassified sequences</taxon>
        <taxon>metagenomes</taxon>
        <taxon>ecological metagenomes</taxon>
    </lineage>
</organism>
<proteinExistence type="inferred from homology"/>
<gene>
    <name evidence="9" type="ORF">SDC9_16855</name>
</gene>
<keyword evidence="5 8" id="KW-1133">Transmembrane helix</keyword>
<keyword evidence="6 8" id="KW-0472">Membrane</keyword>
<evidence type="ECO:0000256" key="5">
    <source>
        <dbReference type="ARBA" id="ARBA00022989"/>
    </source>
</evidence>
<reference evidence="9" key="1">
    <citation type="submission" date="2019-08" db="EMBL/GenBank/DDBJ databases">
        <authorList>
            <person name="Kucharzyk K."/>
            <person name="Murdoch R.W."/>
            <person name="Higgins S."/>
            <person name="Loffler F."/>
        </authorList>
    </citation>
    <scope>NUCLEOTIDE SEQUENCE</scope>
</reference>
<name>A0A644TXB2_9ZZZZ</name>
<keyword evidence="3" id="KW-1003">Cell membrane</keyword>
<feature type="transmembrane region" description="Helical" evidence="8">
    <location>
        <begin position="303"/>
        <end position="325"/>
    </location>
</feature>
<accession>A0A644TXB2</accession>
<evidence type="ECO:0000256" key="1">
    <source>
        <dbReference type="ARBA" id="ARBA00004651"/>
    </source>
</evidence>
<dbReference type="PANTHER" id="PTHR33508:SF1">
    <property type="entry name" value="UPF0056 MEMBRANE PROTEIN YHCE"/>
    <property type="match status" value="1"/>
</dbReference>
<feature type="region of interest" description="Disordered" evidence="7">
    <location>
        <begin position="134"/>
        <end position="164"/>
    </location>
</feature>
<comment type="similarity">
    <text evidence="2">Belongs to the UPF0056 (MarC) family.</text>
</comment>
<evidence type="ECO:0000256" key="3">
    <source>
        <dbReference type="ARBA" id="ARBA00022475"/>
    </source>
</evidence>
<dbReference type="NCBIfam" id="TIGR00427">
    <property type="entry name" value="NAAT family transporter"/>
    <property type="match status" value="1"/>
</dbReference>
<evidence type="ECO:0000313" key="9">
    <source>
        <dbReference type="EMBL" id="MPL71087.1"/>
    </source>
</evidence>